<sequence>MKKLLLFFFTVVYCTAFSQIHFEPGYIIDNSGTKKECLIRNIAWKNSPSTIEYKITENDTPKKTGLSDIKEFSVSNTYKYVRYTTLVDRSGNSVQKASYTKDPITKEETILLKVLVEGKITLYQYEDDNLVLFFTSAGDRSKAEQLIHKIYISEGGYAENNQFRQQLYRQFQSEYLESGSLKMKDFEKLNYSQKALIKLFGLYDQSETTTFTNLEARQNKSTVHLKAIAGANFTSLMLEKGDRSPEVNFENKTLFSVGFEAEYILPFNQKKWSIFIAPNWQKYESTAEQGITNSTTILKSDVSYSMIEIPVGVRHFFFLNDTARILVEAGYTTAIPLNSHLQSGRDDFNVETSGNFFIGTGFNYSRYGVELRYTMARSINKQSVYRGTEYGSTAVVLSYRIL</sequence>
<evidence type="ECO:0008006" key="3">
    <source>
        <dbReference type="Google" id="ProtNLM"/>
    </source>
</evidence>
<evidence type="ECO:0000313" key="2">
    <source>
        <dbReference type="Proteomes" id="UP000244677"/>
    </source>
</evidence>
<gene>
    <name evidence="1" type="ORF">FK004_02970</name>
</gene>
<evidence type="ECO:0000313" key="1">
    <source>
        <dbReference type="EMBL" id="AWG24258.1"/>
    </source>
</evidence>
<protein>
    <recommendedName>
        <fullName evidence="3">tRNA modification GTPase</fullName>
    </recommendedName>
</protein>
<dbReference type="Proteomes" id="UP000244677">
    <property type="component" value="Chromosome"/>
</dbReference>
<dbReference type="AlphaFoldDB" id="A0A2S1LKK6"/>
<reference evidence="1 2" key="1">
    <citation type="submission" date="2017-04" db="EMBL/GenBank/DDBJ databases">
        <title>Complete genome sequence of Flavobacterium kingsejong AJ004.</title>
        <authorList>
            <person name="Lee P.C."/>
        </authorList>
    </citation>
    <scope>NUCLEOTIDE SEQUENCE [LARGE SCALE GENOMIC DNA]</scope>
    <source>
        <strain evidence="1 2">AJ004</strain>
    </source>
</reference>
<dbReference type="RefSeq" id="WP_108735909.1">
    <property type="nucleotide sequence ID" value="NZ_CP020919.1"/>
</dbReference>
<dbReference type="KEGG" id="fki:FK004_02970"/>
<keyword evidence="2" id="KW-1185">Reference proteome</keyword>
<dbReference type="OrthoDB" id="1349895at2"/>
<dbReference type="EMBL" id="CP020919">
    <property type="protein sequence ID" value="AWG24258.1"/>
    <property type="molecule type" value="Genomic_DNA"/>
</dbReference>
<name>A0A2S1LKK6_9FLAO</name>
<accession>A0A2S1LKK6</accession>
<proteinExistence type="predicted"/>
<organism evidence="1 2">
    <name type="scientific">Flavobacterium kingsejongi</name>
    <dbReference type="NCBI Taxonomy" id="1678728"/>
    <lineage>
        <taxon>Bacteria</taxon>
        <taxon>Pseudomonadati</taxon>
        <taxon>Bacteroidota</taxon>
        <taxon>Flavobacteriia</taxon>
        <taxon>Flavobacteriales</taxon>
        <taxon>Flavobacteriaceae</taxon>
        <taxon>Flavobacterium</taxon>
    </lineage>
</organism>